<comment type="function">
    <text evidence="5">May play the central regulatory role in sporulation. It may be an element of the effector pathway responsible for the activation of sporulation genes in response to nutritional stress. Spo0A may act in concert with spo0H (a sigma factor) to control the expression of some genes that are critical to the sporulation process.</text>
</comment>
<feature type="modified residue" description="4-aspartylphosphate" evidence="6">
    <location>
        <position position="52"/>
    </location>
</feature>
<keyword evidence="2" id="KW-0805">Transcription regulation</keyword>
<dbReference type="InterPro" id="IPR001867">
    <property type="entry name" value="OmpR/PhoB-type_DNA-bd"/>
</dbReference>
<dbReference type="SMART" id="SM00862">
    <property type="entry name" value="Trans_reg_C"/>
    <property type="match status" value="1"/>
</dbReference>
<dbReference type="OrthoDB" id="9803564at2"/>
<dbReference type="Proteomes" id="UP000190080">
    <property type="component" value="Unassembled WGS sequence"/>
</dbReference>
<gene>
    <name evidence="10" type="primary">regX3_6</name>
    <name evidence="10" type="ORF">CLORY_25480</name>
</gene>
<dbReference type="SMART" id="SM00448">
    <property type="entry name" value="REC"/>
    <property type="match status" value="1"/>
</dbReference>
<evidence type="ECO:0000256" key="6">
    <source>
        <dbReference type="PROSITE-ProRule" id="PRU00169"/>
    </source>
</evidence>
<dbReference type="GO" id="GO:0000156">
    <property type="term" value="F:phosphorelay response regulator activity"/>
    <property type="evidence" value="ECO:0007669"/>
    <property type="project" value="TreeGrafter"/>
</dbReference>
<dbReference type="InterPro" id="IPR001789">
    <property type="entry name" value="Sig_transdc_resp-reg_receiver"/>
</dbReference>
<feature type="domain" description="Response regulatory" evidence="8">
    <location>
        <begin position="3"/>
        <end position="116"/>
    </location>
</feature>
<dbReference type="SUPFAM" id="SSF52172">
    <property type="entry name" value="CheY-like"/>
    <property type="match status" value="1"/>
</dbReference>
<feature type="DNA-binding region" description="OmpR/PhoB-type" evidence="7">
    <location>
        <begin position="126"/>
        <end position="225"/>
    </location>
</feature>
<evidence type="ECO:0000259" key="9">
    <source>
        <dbReference type="PROSITE" id="PS51755"/>
    </source>
</evidence>
<dbReference type="Pfam" id="PF00072">
    <property type="entry name" value="Response_reg"/>
    <property type="match status" value="1"/>
</dbReference>
<dbReference type="RefSeq" id="WP_079425117.1">
    <property type="nucleotide sequence ID" value="NZ_MZGV01000027.1"/>
</dbReference>
<dbReference type="CDD" id="cd00383">
    <property type="entry name" value="trans_reg_C"/>
    <property type="match status" value="1"/>
</dbReference>
<feature type="domain" description="OmpR/PhoB-type" evidence="9">
    <location>
        <begin position="126"/>
        <end position="225"/>
    </location>
</feature>
<dbReference type="PANTHER" id="PTHR48111">
    <property type="entry name" value="REGULATOR OF RPOS"/>
    <property type="match status" value="1"/>
</dbReference>
<dbReference type="CDD" id="cd17574">
    <property type="entry name" value="REC_OmpR"/>
    <property type="match status" value="1"/>
</dbReference>
<proteinExistence type="predicted"/>
<dbReference type="PANTHER" id="PTHR48111:SF73">
    <property type="entry name" value="ALKALINE PHOSPHATASE SYNTHESIS TRANSCRIPTIONAL REGULATORY PROTEIN PHOP"/>
    <property type="match status" value="1"/>
</dbReference>
<dbReference type="GO" id="GO:0006355">
    <property type="term" value="P:regulation of DNA-templated transcription"/>
    <property type="evidence" value="ECO:0007669"/>
    <property type="project" value="InterPro"/>
</dbReference>
<dbReference type="Pfam" id="PF00486">
    <property type="entry name" value="Trans_reg_C"/>
    <property type="match status" value="1"/>
</dbReference>
<dbReference type="GO" id="GO:0032993">
    <property type="term" value="C:protein-DNA complex"/>
    <property type="evidence" value="ECO:0007669"/>
    <property type="project" value="TreeGrafter"/>
</dbReference>
<dbReference type="PROSITE" id="PS51755">
    <property type="entry name" value="OMPR_PHOB"/>
    <property type="match status" value="1"/>
</dbReference>
<evidence type="ECO:0000259" key="8">
    <source>
        <dbReference type="PROSITE" id="PS50110"/>
    </source>
</evidence>
<dbReference type="InterPro" id="IPR039420">
    <property type="entry name" value="WalR-like"/>
</dbReference>
<name>A0A1V4ILD3_9CLOT</name>
<dbReference type="Gene3D" id="6.10.250.690">
    <property type="match status" value="1"/>
</dbReference>
<dbReference type="AlphaFoldDB" id="A0A1V4ILD3"/>
<dbReference type="InterPro" id="IPR011006">
    <property type="entry name" value="CheY-like_superfamily"/>
</dbReference>
<keyword evidence="11" id="KW-1185">Reference proteome</keyword>
<dbReference type="EMBL" id="MZGV01000027">
    <property type="protein sequence ID" value="OPJ60841.1"/>
    <property type="molecule type" value="Genomic_DNA"/>
</dbReference>
<keyword evidence="3 7" id="KW-0238">DNA-binding</keyword>
<keyword evidence="4" id="KW-0804">Transcription</keyword>
<accession>A0A1V4ILD3</accession>
<reference evidence="10 11" key="1">
    <citation type="submission" date="2017-03" db="EMBL/GenBank/DDBJ databases">
        <title>Genome sequence of Clostridium oryzae DSM 28571.</title>
        <authorList>
            <person name="Poehlein A."/>
            <person name="Daniel R."/>
        </authorList>
    </citation>
    <scope>NUCLEOTIDE SEQUENCE [LARGE SCALE GENOMIC DNA]</scope>
    <source>
        <strain evidence="10 11">DSM 28571</strain>
    </source>
</reference>
<dbReference type="Gene3D" id="1.10.10.10">
    <property type="entry name" value="Winged helix-like DNA-binding domain superfamily/Winged helix DNA-binding domain"/>
    <property type="match status" value="1"/>
</dbReference>
<dbReference type="Gene3D" id="3.40.50.2300">
    <property type="match status" value="1"/>
</dbReference>
<evidence type="ECO:0000256" key="4">
    <source>
        <dbReference type="ARBA" id="ARBA00023163"/>
    </source>
</evidence>
<comment type="caution">
    <text evidence="10">The sequence shown here is derived from an EMBL/GenBank/DDBJ whole genome shotgun (WGS) entry which is preliminary data.</text>
</comment>
<evidence type="ECO:0000256" key="5">
    <source>
        <dbReference type="ARBA" id="ARBA00024867"/>
    </source>
</evidence>
<dbReference type="InterPro" id="IPR036388">
    <property type="entry name" value="WH-like_DNA-bd_sf"/>
</dbReference>
<evidence type="ECO:0000256" key="7">
    <source>
        <dbReference type="PROSITE-ProRule" id="PRU01091"/>
    </source>
</evidence>
<keyword evidence="6" id="KW-0597">Phosphoprotein</keyword>
<evidence type="ECO:0000256" key="3">
    <source>
        <dbReference type="ARBA" id="ARBA00023125"/>
    </source>
</evidence>
<dbReference type="STRING" id="1450648.CLORY_25480"/>
<dbReference type="PROSITE" id="PS50110">
    <property type="entry name" value="RESPONSE_REGULATORY"/>
    <property type="match status" value="1"/>
</dbReference>
<protein>
    <recommendedName>
        <fullName evidence="1">Stage 0 sporulation protein A homolog</fullName>
    </recommendedName>
</protein>
<dbReference type="GO" id="GO:0000976">
    <property type="term" value="F:transcription cis-regulatory region binding"/>
    <property type="evidence" value="ECO:0007669"/>
    <property type="project" value="TreeGrafter"/>
</dbReference>
<evidence type="ECO:0000256" key="2">
    <source>
        <dbReference type="ARBA" id="ARBA00023015"/>
    </source>
</evidence>
<evidence type="ECO:0000256" key="1">
    <source>
        <dbReference type="ARBA" id="ARBA00018672"/>
    </source>
</evidence>
<evidence type="ECO:0000313" key="11">
    <source>
        <dbReference type="Proteomes" id="UP000190080"/>
    </source>
</evidence>
<sequence>MGRILLLEDDEALALGIEYTLSDEGYEVTRCSSVKSAKETFDETKFDIALLDVMLPDGNGYDVCKYIRTTSKLPVIFLTACDEEVNVVLGLEIGGDDYITKPFRVKELISRIKAVLRRTEKTAYKKVSYRSKDILFDMDSMKVYLKQEEVELSAQEYKLLQIFMANPKKVMSREEILTKLSDGAAYFDTNTLSVYIKRIREKIEVDSSQPQYIKTLRGIGYEWVVEVEAVKE</sequence>
<evidence type="ECO:0000313" key="10">
    <source>
        <dbReference type="EMBL" id="OPJ60841.1"/>
    </source>
</evidence>
<dbReference type="GO" id="GO:0005829">
    <property type="term" value="C:cytosol"/>
    <property type="evidence" value="ECO:0007669"/>
    <property type="project" value="TreeGrafter"/>
</dbReference>
<organism evidence="10 11">
    <name type="scientific">Clostridium oryzae</name>
    <dbReference type="NCBI Taxonomy" id="1450648"/>
    <lineage>
        <taxon>Bacteria</taxon>
        <taxon>Bacillati</taxon>
        <taxon>Bacillota</taxon>
        <taxon>Clostridia</taxon>
        <taxon>Eubacteriales</taxon>
        <taxon>Clostridiaceae</taxon>
        <taxon>Clostridium</taxon>
    </lineage>
</organism>